<evidence type="ECO:0000313" key="3">
    <source>
        <dbReference type="Proteomes" id="UP000464577"/>
    </source>
</evidence>
<dbReference type="AlphaFoldDB" id="A0A6P1WAF0"/>
<feature type="chain" id="PRO_5026963946" evidence="1">
    <location>
        <begin position="21"/>
        <end position="56"/>
    </location>
</feature>
<gene>
    <name evidence="2" type="ORF">GJR95_41025</name>
</gene>
<sequence length="56" mass="6376">MKTTLISILLLWGIFTHAQAPYAQEPVADHYKQLSALRIGKITRPRLEGYHSLSIQ</sequence>
<dbReference type="RefSeq" id="WP_162391421.1">
    <property type="nucleotide sequence ID" value="NZ_CP045997.1"/>
</dbReference>
<organism evidence="2 3">
    <name type="scientific">Spirosoma endbachense</name>
    <dbReference type="NCBI Taxonomy" id="2666025"/>
    <lineage>
        <taxon>Bacteria</taxon>
        <taxon>Pseudomonadati</taxon>
        <taxon>Bacteroidota</taxon>
        <taxon>Cytophagia</taxon>
        <taxon>Cytophagales</taxon>
        <taxon>Cytophagaceae</taxon>
        <taxon>Spirosoma</taxon>
    </lineage>
</organism>
<dbReference type="Proteomes" id="UP000464577">
    <property type="component" value="Chromosome"/>
</dbReference>
<name>A0A6P1WAF0_9BACT</name>
<dbReference type="EMBL" id="CP045997">
    <property type="protein sequence ID" value="QHW01028.1"/>
    <property type="molecule type" value="Genomic_DNA"/>
</dbReference>
<proteinExistence type="predicted"/>
<protein>
    <submittedName>
        <fullName evidence="2">Uncharacterized protein</fullName>
    </submittedName>
</protein>
<evidence type="ECO:0000313" key="2">
    <source>
        <dbReference type="EMBL" id="QHW01028.1"/>
    </source>
</evidence>
<keyword evidence="3" id="KW-1185">Reference proteome</keyword>
<keyword evidence="1" id="KW-0732">Signal</keyword>
<reference evidence="2 3" key="1">
    <citation type="submission" date="2019-11" db="EMBL/GenBank/DDBJ databases">
        <title>Spirosoma endbachense sp. nov., isolated from a natural salt meadow.</title>
        <authorList>
            <person name="Rojas J."/>
            <person name="Ambika Manirajan B."/>
            <person name="Ratering S."/>
            <person name="Suarez C."/>
            <person name="Geissler-Plaum R."/>
            <person name="Schnell S."/>
        </authorList>
    </citation>
    <scope>NUCLEOTIDE SEQUENCE [LARGE SCALE GENOMIC DNA]</scope>
    <source>
        <strain evidence="2 3">I-24</strain>
    </source>
</reference>
<dbReference type="KEGG" id="senf:GJR95_41025"/>
<feature type="signal peptide" evidence="1">
    <location>
        <begin position="1"/>
        <end position="20"/>
    </location>
</feature>
<evidence type="ECO:0000256" key="1">
    <source>
        <dbReference type="SAM" id="SignalP"/>
    </source>
</evidence>
<accession>A0A6P1WAF0</accession>